<dbReference type="InterPro" id="IPR050858">
    <property type="entry name" value="Mal-CoA-ACP_Trans/PKS_FabD"/>
</dbReference>
<proteinExistence type="inferred from homology"/>
<dbReference type="Pfam" id="PF00698">
    <property type="entry name" value="Acyl_transf_1"/>
    <property type="match status" value="1"/>
</dbReference>
<evidence type="ECO:0000259" key="6">
    <source>
        <dbReference type="SMART" id="SM00827"/>
    </source>
</evidence>
<evidence type="ECO:0000313" key="8">
    <source>
        <dbReference type="Proteomes" id="UP000000323"/>
    </source>
</evidence>
<dbReference type="EC" id="2.3.1.39" evidence="4"/>
<dbReference type="NCBIfam" id="TIGR00128">
    <property type="entry name" value="fabD"/>
    <property type="match status" value="1"/>
</dbReference>
<gene>
    <name evidence="7" type="ordered locus">Tter_1644</name>
</gene>
<keyword evidence="8" id="KW-1185">Reference proteome</keyword>
<protein>
    <recommendedName>
        <fullName evidence="4">Malonyl CoA-acyl carrier protein transacylase</fullName>
        <ecNumber evidence="4">2.3.1.39</ecNumber>
    </recommendedName>
</protein>
<dbReference type="SUPFAM" id="SSF55048">
    <property type="entry name" value="Probable ACP-binding domain of malonyl-CoA ACP transacylase"/>
    <property type="match status" value="1"/>
</dbReference>
<dbReference type="STRING" id="525904.Tter_1644"/>
<dbReference type="AlphaFoldDB" id="D1CCN5"/>
<feature type="active site" evidence="5">
    <location>
        <position position="202"/>
    </location>
</feature>
<evidence type="ECO:0000256" key="4">
    <source>
        <dbReference type="PIRNR" id="PIRNR000446"/>
    </source>
</evidence>
<dbReference type="SUPFAM" id="SSF52151">
    <property type="entry name" value="FabD/lysophospholipase-like"/>
    <property type="match status" value="1"/>
</dbReference>
<evidence type="ECO:0000256" key="2">
    <source>
        <dbReference type="ARBA" id="ARBA00023315"/>
    </source>
</evidence>
<feature type="domain" description="Malonyl-CoA:ACP transacylase (MAT)" evidence="6">
    <location>
        <begin position="11"/>
        <end position="309"/>
    </location>
</feature>
<dbReference type="InterPro" id="IPR014043">
    <property type="entry name" value="Acyl_transferase_dom"/>
</dbReference>
<dbReference type="eggNOG" id="COG0331">
    <property type="taxonomic scope" value="Bacteria"/>
</dbReference>
<comment type="catalytic activity">
    <reaction evidence="3 4">
        <text>holo-[ACP] + malonyl-CoA = malonyl-[ACP] + CoA</text>
        <dbReference type="Rhea" id="RHEA:41792"/>
        <dbReference type="Rhea" id="RHEA-COMP:9623"/>
        <dbReference type="Rhea" id="RHEA-COMP:9685"/>
        <dbReference type="ChEBI" id="CHEBI:57287"/>
        <dbReference type="ChEBI" id="CHEBI:57384"/>
        <dbReference type="ChEBI" id="CHEBI:64479"/>
        <dbReference type="ChEBI" id="CHEBI:78449"/>
        <dbReference type="EC" id="2.3.1.39"/>
    </reaction>
</comment>
<keyword evidence="2 4" id="KW-0012">Acyltransferase</keyword>
<dbReference type="InterPro" id="IPR016036">
    <property type="entry name" value="Malonyl_transacylase_ACP-bd"/>
</dbReference>
<dbReference type="InterPro" id="IPR016035">
    <property type="entry name" value="Acyl_Trfase/lysoPLipase"/>
</dbReference>
<evidence type="ECO:0000256" key="3">
    <source>
        <dbReference type="ARBA" id="ARBA00048462"/>
    </source>
</evidence>
<name>D1CCN5_THET1</name>
<accession>D1CCN5</accession>
<organism evidence="7 8">
    <name type="scientific">Thermobaculum terrenum (strain ATCC BAA-798 / CCMEE 7001 / YNP1)</name>
    <dbReference type="NCBI Taxonomy" id="525904"/>
    <lineage>
        <taxon>Bacteria</taxon>
        <taxon>Bacillati</taxon>
        <taxon>Chloroflexota</taxon>
        <taxon>Chloroflexia</taxon>
        <taxon>Candidatus Thermobaculales</taxon>
        <taxon>Candidatus Thermobaculaceae</taxon>
        <taxon>Thermobaculum</taxon>
    </lineage>
</organism>
<dbReference type="InterPro" id="IPR001227">
    <property type="entry name" value="Ac_transferase_dom_sf"/>
</dbReference>
<dbReference type="FunFam" id="3.30.70.250:FF:000001">
    <property type="entry name" value="Malonyl CoA-acyl carrier protein transacylase"/>
    <property type="match status" value="1"/>
</dbReference>
<dbReference type="HOGENOM" id="CLU_030558_1_1_0"/>
<dbReference type="RefSeq" id="WP_012875584.1">
    <property type="nucleotide sequence ID" value="NC_013525.1"/>
</dbReference>
<sequence length="309" mass="33680">MQSNHAACAFLFPGQGSQYVGMGLDLYKAYPEVRRIWQEADDILGFSLRSLAFEGPADELTQTENAQPAILVSSYVMYRILSDLNLIENPSFLAGHSLGEYSALLIAGSLTFADAVRLVRTRGEIMARYGRITAGKMAAVIAMDEDKLSEIAKEYGVDVANYNSPDQLVISGPAEAIDKLVEILPSLGARRVIPLPVSGAFHSYLMKPAAKEFAPHIDSVDLSAPQVPVVANSTAELLLTVEDVRSELKRQLSSPVIWHKSITRIWENGVRKFVEIGPGRVLTGLNRKIIREAEAIASEDLIKSVLGNG</sequence>
<comment type="similarity">
    <text evidence="4">Belongs to the fabD family.</text>
</comment>
<evidence type="ECO:0000313" key="7">
    <source>
        <dbReference type="EMBL" id="ACZ42550.1"/>
    </source>
</evidence>
<dbReference type="InterPro" id="IPR024925">
    <property type="entry name" value="Malonyl_CoA-ACP_transAc"/>
</dbReference>
<dbReference type="PANTHER" id="PTHR42681">
    <property type="entry name" value="MALONYL-COA-ACYL CARRIER PROTEIN TRANSACYLASE, MITOCHONDRIAL"/>
    <property type="match status" value="1"/>
</dbReference>
<dbReference type="PANTHER" id="PTHR42681:SF1">
    <property type="entry name" value="MALONYL-COA-ACYL CARRIER PROTEIN TRANSACYLASE, MITOCHONDRIAL"/>
    <property type="match status" value="1"/>
</dbReference>
<dbReference type="OrthoDB" id="9808564at2"/>
<dbReference type="Gene3D" id="3.40.366.10">
    <property type="entry name" value="Malonyl-Coenzyme A Acyl Carrier Protein, domain 2"/>
    <property type="match status" value="1"/>
</dbReference>
<dbReference type="Proteomes" id="UP000000323">
    <property type="component" value="Chromosome 1"/>
</dbReference>
<keyword evidence="1 4" id="KW-0808">Transferase</keyword>
<evidence type="ECO:0000256" key="1">
    <source>
        <dbReference type="ARBA" id="ARBA00022679"/>
    </source>
</evidence>
<dbReference type="GO" id="GO:0006633">
    <property type="term" value="P:fatty acid biosynthetic process"/>
    <property type="evidence" value="ECO:0007669"/>
    <property type="project" value="TreeGrafter"/>
</dbReference>
<dbReference type="InterPro" id="IPR004410">
    <property type="entry name" value="Malonyl_CoA-ACP_transAc_FabD"/>
</dbReference>
<evidence type="ECO:0000256" key="5">
    <source>
        <dbReference type="PIRSR" id="PIRSR000446-1"/>
    </source>
</evidence>
<dbReference type="GO" id="GO:0004314">
    <property type="term" value="F:[acyl-carrier-protein] S-malonyltransferase activity"/>
    <property type="evidence" value="ECO:0007669"/>
    <property type="project" value="UniProtKB-EC"/>
</dbReference>
<dbReference type="PIRSF" id="PIRSF000446">
    <property type="entry name" value="Mct"/>
    <property type="match status" value="1"/>
</dbReference>
<dbReference type="SMART" id="SM00827">
    <property type="entry name" value="PKS_AT"/>
    <property type="match status" value="1"/>
</dbReference>
<reference evidence="8" key="1">
    <citation type="journal article" date="2010" name="Stand. Genomic Sci.">
        <title>Complete genome sequence of 'Thermobaculum terrenum' type strain (YNP1).</title>
        <authorList>
            <person name="Kiss H."/>
            <person name="Cleland D."/>
            <person name="Lapidus A."/>
            <person name="Lucas S."/>
            <person name="Glavina Del Rio T."/>
            <person name="Nolan M."/>
            <person name="Tice H."/>
            <person name="Han C."/>
            <person name="Goodwin L."/>
            <person name="Pitluck S."/>
            <person name="Liolios K."/>
            <person name="Ivanova N."/>
            <person name="Mavromatis K."/>
            <person name="Ovchinnikova G."/>
            <person name="Pati A."/>
            <person name="Chen A."/>
            <person name="Palaniappan K."/>
            <person name="Land M."/>
            <person name="Hauser L."/>
            <person name="Chang Y."/>
            <person name="Jeffries C."/>
            <person name="Lu M."/>
            <person name="Brettin T."/>
            <person name="Detter J."/>
            <person name="Goker M."/>
            <person name="Tindall B."/>
            <person name="Beck B."/>
            <person name="McDermott T."/>
            <person name="Woyke T."/>
            <person name="Bristow J."/>
            <person name="Eisen J."/>
            <person name="Markowitz V."/>
            <person name="Hugenholtz P."/>
            <person name="Kyrpides N."/>
            <person name="Klenk H."/>
            <person name="Cheng J."/>
        </authorList>
    </citation>
    <scope>NUCLEOTIDE SEQUENCE [LARGE SCALE GENOMIC DNA]</scope>
    <source>
        <strain evidence="8">ATCC BAA-798 / YNP1</strain>
    </source>
</reference>
<dbReference type="KEGG" id="ttr:Tter_1644"/>
<feature type="active site" evidence="5">
    <location>
        <position position="97"/>
    </location>
</feature>
<dbReference type="EMBL" id="CP001825">
    <property type="protein sequence ID" value="ACZ42550.1"/>
    <property type="molecule type" value="Genomic_DNA"/>
</dbReference>
<dbReference type="Gene3D" id="3.30.70.250">
    <property type="entry name" value="Malonyl-CoA ACP transacylase, ACP-binding"/>
    <property type="match status" value="1"/>
</dbReference>